<proteinExistence type="predicted"/>
<evidence type="ECO:0000256" key="1">
    <source>
        <dbReference type="SAM" id="MobiDB-lite"/>
    </source>
</evidence>
<gene>
    <name evidence="2" type="ORF">SAMN04489726_7865</name>
</gene>
<organism evidence="2 3">
    <name type="scientific">Allokutzneria albata</name>
    <name type="common">Kibdelosporangium albatum</name>
    <dbReference type="NCBI Taxonomy" id="211114"/>
    <lineage>
        <taxon>Bacteria</taxon>
        <taxon>Bacillati</taxon>
        <taxon>Actinomycetota</taxon>
        <taxon>Actinomycetes</taxon>
        <taxon>Pseudonocardiales</taxon>
        <taxon>Pseudonocardiaceae</taxon>
        <taxon>Allokutzneria</taxon>
    </lineage>
</organism>
<name>A0A1H0DKG2_ALLAB</name>
<feature type="region of interest" description="Disordered" evidence="1">
    <location>
        <begin position="1"/>
        <end position="40"/>
    </location>
</feature>
<accession>A0A1H0DKG2</accession>
<sequence length="103" mass="11060">MPTKSDEYSDPVTAAKDDLDKIRRSSTPRKPLGLGQEGLSWNTPAIGAQEAGGAAAFRDANLVVRVSVEGTDYGPGGKKEQPLDPVKAEQDAIRILRTIKEKL</sequence>
<dbReference type="AlphaFoldDB" id="A0A1H0DKG2"/>
<dbReference type="Proteomes" id="UP000183376">
    <property type="component" value="Chromosome I"/>
</dbReference>
<keyword evidence="3" id="KW-1185">Reference proteome</keyword>
<reference evidence="2 3" key="1">
    <citation type="submission" date="2016-10" db="EMBL/GenBank/DDBJ databases">
        <authorList>
            <person name="de Groot N.N."/>
        </authorList>
    </citation>
    <scope>NUCLEOTIDE SEQUENCE [LARGE SCALE GENOMIC DNA]</scope>
    <source>
        <strain evidence="2 3">DSM 44149</strain>
    </source>
</reference>
<evidence type="ECO:0000313" key="3">
    <source>
        <dbReference type="Proteomes" id="UP000183376"/>
    </source>
</evidence>
<evidence type="ECO:0000313" key="2">
    <source>
        <dbReference type="EMBL" id="SDN70747.1"/>
    </source>
</evidence>
<protein>
    <submittedName>
        <fullName evidence="2">Uncharacterized protein</fullName>
    </submittedName>
</protein>
<dbReference type="EMBL" id="LT629701">
    <property type="protein sequence ID" value="SDN70747.1"/>
    <property type="molecule type" value="Genomic_DNA"/>
</dbReference>